<dbReference type="InterPro" id="IPR006680">
    <property type="entry name" value="Amidohydro-rel"/>
</dbReference>
<dbReference type="Pfam" id="PF01979">
    <property type="entry name" value="Amidohydro_1"/>
    <property type="match status" value="1"/>
</dbReference>
<dbReference type="AlphaFoldDB" id="A0A6C2TZ54"/>
<evidence type="ECO:0000313" key="7">
    <source>
        <dbReference type="EMBL" id="VGO12897.1"/>
    </source>
</evidence>
<gene>
    <name evidence="7" type="primary">pyrC</name>
    <name evidence="7" type="ORF">PDESU_01451</name>
</gene>
<dbReference type="SUPFAM" id="SSF51556">
    <property type="entry name" value="Metallo-dependent hydrolases"/>
    <property type="match status" value="1"/>
</dbReference>
<dbReference type="InterPro" id="IPR011059">
    <property type="entry name" value="Metal-dep_hydrolase_composite"/>
</dbReference>
<dbReference type="Gene3D" id="3.20.20.140">
    <property type="entry name" value="Metal-dependent hydrolases"/>
    <property type="match status" value="1"/>
</dbReference>
<comment type="cofactor">
    <cofactor evidence="1">
        <name>Zn(2+)</name>
        <dbReference type="ChEBI" id="CHEBI:29105"/>
    </cofactor>
</comment>
<dbReference type="NCBIfam" id="TIGR00857">
    <property type="entry name" value="pyrC_multi"/>
    <property type="match status" value="1"/>
</dbReference>
<accession>A0A6C2TZ54</accession>
<keyword evidence="4" id="KW-0479">Metal-binding</keyword>
<protein>
    <submittedName>
        <fullName evidence="7">Dihydroorotase</fullName>
    </submittedName>
</protein>
<dbReference type="Proteomes" id="UP000366872">
    <property type="component" value="Unassembled WGS sequence"/>
</dbReference>
<comment type="function">
    <text evidence="2">Catalyzes the reversible cyclization of carbamoyl aspartate to dihydroorotate.</text>
</comment>
<name>A0A6C2TZ54_PONDE</name>
<evidence type="ECO:0000256" key="4">
    <source>
        <dbReference type="ARBA" id="ARBA00022723"/>
    </source>
</evidence>
<reference evidence="7 8" key="1">
    <citation type="submission" date="2019-04" db="EMBL/GenBank/DDBJ databases">
        <authorList>
            <person name="Van Vliet M D."/>
        </authorList>
    </citation>
    <scope>NUCLEOTIDE SEQUENCE [LARGE SCALE GENOMIC DNA]</scope>
    <source>
        <strain evidence="7 8">F1</strain>
    </source>
</reference>
<proteinExistence type="inferred from homology"/>
<dbReference type="RefSeq" id="WP_136078523.1">
    <property type="nucleotide sequence ID" value="NZ_CAAHFG010000001.1"/>
</dbReference>
<keyword evidence="5" id="KW-0378">Hydrolase</keyword>
<evidence type="ECO:0000256" key="3">
    <source>
        <dbReference type="ARBA" id="ARBA00010286"/>
    </source>
</evidence>
<evidence type="ECO:0000256" key="5">
    <source>
        <dbReference type="ARBA" id="ARBA00022801"/>
    </source>
</evidence>
<dbReference type="InterPro" id="IPR032466">
    <property type="entry name" value="Metal_Hydrolase"/>
</dbReference>
<dbReference type="InterPro" id="IPR050138">
    <property type="entry name" value="DHOase/Allantoinase_Hydrolase"/>
</dbReference>
<evidence type="ECO:0000259" key="6">
    <source>
        <dbReference type="Pfam" id="PF01979"/>
    </source>
</evidence>
<dbReference type="GO" id="GO:0046872">
    <property type="term" value="F:metal ion binding"/>
    <property type="evidence" value="ECO:0007669"/>
    <property type="project" value="UniProtKB-KW"/>
</dbReference>
<comment type="similarity">
    <text evidence="3">Belongs to the metallo-dependent hydrolases superfamily. DHOase family. Class I DHOase subfamily.</text>
</comment>
<dbReference type="SUPFAM" id="SSF51338">
    <property type="entry name" value="Composite domain of metallo-dependent hydrolases"/>
    <property type="match status" value="1"/>
</dbReference>
<dbReference type="InterPro" id="IPR002195">
    <property type="entry name" value="Dihydroorotase_CS"/>
</dbReference>
<dbReference type="GO" id="GO:0004038">
    <property type="term" value="F:allantoinase activity"/>
    <property type="evidence" value="ECO:0007669"/>
    <property type="project" value="TreeGrafter"/>
</dbReference>
<dbReference type="Gene3D" id="2.30.40.10">
    <property type="entry name" value="Urease, subunit C, domain 1"/>
    <property type="match status" value="1"/>
</dbReference>
<dbReference type="NCBIfam" id="NF006688">
    <property type="entry name" value="PRK09236.1"/>
    <property type="match status" value="1"/>
</dbReference>
<dbReference type="PROSITE" id="PS00483">
    <property type="entry name" value="DIHYDROOROTASE_2"/>
    <property type="match status" value="1"/>
</dbReference>
<organism evidence="7 8">
    <name type="scientific">Pontiella desulfatans</name>
    <dbReference type="NCBI Taxonomy" id="2750659"/>
    <lineage>
        <taxon>Bacteria</taxon>
        <taxon>Pseudomonadati</taxon>
        <taxon>Kiritimatiellota</taxon>
        <taxon>Kiritimatiellia</taxon>
        <taxon>Kiritimatiellales</taxon>
        <taxon>Pontiellaceae</taxon>
        <taxon>Pontiella</taxon>
    </lineage>
</organism>
<dbReference type="PANTHER" id="PTHR43668:SF4">
    <property type="entry name" value="ALLANTOINASE"/>
    <property type="match status" value="1"/>
</dbReference>
<evidence type="ECO:0000256" key="1">
    <source>
        <dbReference type="ARBA" id="ARBA00001947"/>
    </source>
</evidence>
<dbReference type="GO" id="GO:0006145">
    <property type="term" value="P:purine nucleobase catabolic process"/>
    <property type="evidence" value="ECO:0007669"/>
    <property type="project" value="TreeGrafter"/>
</dbReference>
<dbReference type="GO" id="GO:0005737">
    <property type="term" value="C:cytoplasm"/>
    <property type="evidence" value="ECO:0007669"/>
    <property type="project" value="TreeGrafter"/>
</dbReference>
<evidence type="ECO:0000256" key="2">
    <source>
        <dbReference type="ARBA" id="ARBA00002368"/>
    </source>
</evidence>
<dbReference type="CDD" id="cd01318">
    <property type="entry name" value="DHOase_IIb"/>
    <property type="match status" value="1"/>
</dbReference>
<dbReference type="PANTHER" id="PTHR43668">
    <property type="entry name" value="ALLANTOINASE"/>
    <property type="match status" value="1"/>
</dbReference>
<dbReference type="EMBL" id="CAAHFG010000001">
    <property type="protein sequence ID" value="VGO12897.1"/>
    <property type="molecule type" value="Genomic_DNA"/>
</dbReference>
<keyword evidence="8" id="KW-1185">Reference proteome</keyword>
<evidence type="ECO:0000313" key="8">
    <source>
        <dbReference type="Proteomes" id="UP000366872"/>
    </source>
</evidence>
<sequence>MQTILITNANLVNEGSTTASDLFIKNGRIEKIAPSLTNQAADTVIDAKGKALLPGMIDCHVHCRDPGLEQKADLHSETRAAVAGGVTSIMEMPNTKPAAITNAILEDKFALAATRCVANYSFHLGASNNNIDELLAMDPKTVCGVKLFMGASTGGLLVDRMEQLENIFGRIEVPISLHCEDTNTIRENEKAAREKYGEDIPFSEHPNIRSEEACYRSTALAVELATRYNSRIHVLHLTTAKELELFQAGSVEGKKITAEACPHMLWFSSDDYAEKGALIKCNPSIKTPADRAALRDAVKSGLIDTIGTDHAPHLFEEKQNPYGSAPSGLPLIQSAMATAIELFPLETVAEKTAHNPARIFQVEKRGFLREGYWADLTLVDTETPTTVTKENTLYKCGWSPFEGVTFKSSIIATLVNGQIAYADGQVNGAVRGQRLLFDR</sequence>
<feature type="domain" description="Amidohydrolase-related" evidence="6">
    <location>
        <begin position="52"/>
        <end position="419"/>
    </location>
</feature>